<dbReference type="InterPro" id="IPR032710">
    <property type="entry name" value="NTF2-like_dom_sf"/>
</dbReference>
<evidence type="ECO:0000313" key="3">
    <source>
        <dbReference type="Proteomes" id="UP000605897"/>
    </source>
</evidence>
<accession>A0ABQ3IDR3</accession>
<dbReference type="EMBL" id="BNAU01000001">
    <property type="protein sequence ID" value="GHE80514.1"/>
    <property type="molecule type" value="Genomic_DNA"/>
</dbReference>
<dbReference type="Gene3D" id="3.10.450.50">
    <property type="match status" value="1"/>
</dbReference>
<evidence type="ECO:0000259" key="1">
    <source>
        <dbReference type="Pfam" id="PF12680"/>
    </source>
</evidence>
<dbReference type="InterPro" id="IPR037401">
    <property type="entry name" value="SnoaL-like"/>
</dbReference>
<sequence length="126" mass="13518">MQTSTEVAVEYLRRFASRDFAGALALTADDATYRSADGAEHGKEATAQLYGMLATLFTDLRVDVLGTTAEGARVAVEAVVEGSLTNGGHYRNSVHYLFVVDGGRITSTREYCDTKPAEAFFQAAQG</sequence>
<comment type="caution">
    <text evidence="2">The sequence shown here is derived from an EMBL/GenBank/DDBJ whole genome shotgun (WGS) entry which is preliminary data.</text>
</comment>
<reference evidence="3" key="1">
    <citation type="journal article" date="2019" name="Int. J. Syst. Evol. Microbiol.">
        <title>The Global Catalogue of Microorganisms (GCM) 10K type strain sequencing project: providing services to taxonomists for standard genome sequencing and annotation.</title>
        <authorList>
            <consortium name="The Broad Institute Genomics Platform"/>
            <consortium name="The Broad Institute Genome Sequencing Center for Infectious Disease"/>
            <person name="Wu L."/>
            <person name="Ma J."/>
        </authorList>
    </citation>
    <scope>NUCLEOTIDE SEQUENCE [LARGE SCALE GENOMIC DNA]</scope>
    <source>
        <strain evidence="3">CGMCC 4.7677</strain>
    </source>
</reference>
<keyword evidence="3" id="KW-1185">Reference proteome</keyword>
<proteinExistence type="predicted"/>
<feature type="domain" description="SnoaL-like" evidence="1">
    <location>
        <begin position="10"/>
        <end position="107"/>
    </location>
</feature>
<dbReference type="Proteomes" id="UP000605897">
    <property type="component" value="Unassembled WGS sequence"/>
</dbReference>
<organism evidence="2 3">
    <name type="scientific">Amycolatopsis deserti</name>
    <dbReference type="NCBI Taxonomy" id="185696"/>
    <lineage>
        <taxon>Bacteria</taxon>
        <taxon>Bacillati</taxon>
        <taxon>Actinomycetota</taxon>
        <taxon>Actinomycetes</taxon>
        <taxon>Pseudonocardiales</taxon>
        <taxon>Pseudonocardiaceae</taxon>
        <taxon>Amycolatopsis</taxon>
    </lineage>
</organism>
<dbReference type="SUPFAM" id="SSF54427">
    <property type="entry name" value="NTF2-like"/>
    <property type="match status" value="1"/>
</dbReference>
<dbReference type="Pfam" id="PF12680">
    <property type="entry name" value="SnoaL_2"/>
    <property type="match status" value="1"/>
</dbReference>
<name>A0ABQ3IDR3_9PSEU</name>
<dbReference type="RefSeq" id="WP_191243122.1">
    <property type="nucleotide sequence ID" value="NZ_BNAU01000001.1"/>
</dbReference>
<evidence type="ECO:0000313" key="2">
    <source>
        <dbReference type="EMBL" id="GHE80514.1"/>
    </source>
</evidence>
<protein>
    <recommendedName>
        <fullName evidence="1">SnoaL-like domain-containing protein</fullName>
    </recommendedName>
</protein>
<gene>
    <name evidence="2" type="ORF">GCM10017786_08320</name>
</gene>